<keyword evidence="2" id="KW-1185">Reference proteome</keyword>
<evidence type="ECO:0000313" key="1">
    <source>
        <dbReference type="EMBL" id="KAE9397196.1"/>
    </source>
</evidence>
<name>A0A6A4HGU7_9AGAR</name>
<dbReference type="EMBL" id="ML769501">
    <property type="protein sequence ID" value="KAE9397196.1"/>
    <property type="molecule type" value="Genomic_DNA"/>
</dbReference>
<proteinExistence type="predicted"/>
<reference evidence="1" key="1">
    <citation type="journal article" date="2019" name="Environ. Microbiol.">
        <title>Fungal ecological strategies reflected in gene transcription - a case study of two litter decomposers.</title>
        <authorList>
            <person name="Barbi F."/>
            <person name="Kohler A."/>
            <person name="Barry K."/>
            <person name="Baskaran P."/>
            <person name="Daum C."/>
            <person name="Fauchery L."/>
            <person name="Ihrmark K."/>
            <person name="Kuo A."/>
            <person name="LaButti K."/>
            <person name="Lipzen A."/>
            <person name="Morin E."/>
            <person name="Grigoriev I.V."/>
            <person name="Henrissat B."/>
            <person name="Lindahl B."/>
            <person name="Martin F."/>
        </authorList>
    </citation>
    <scope>NUCLEOTIDE SEQUENCE</scope>
    <source>
        <strain evidence="1">JB14</strain>
    </source>
</reference>
<dbReference type="OrthoDB" id="2962718at2759"/>
<protein>
    <submittedName>
        <fullName evidence="1">Uncharacterized protein</fullName>
    </submittedName>
</protein>
<evidence type="ECO:0000313" key="2">
    <source>
        <dbReference type="Proteomes" id="UP000799118"/>
    </source>
</evidence>
<sequence length="106" mass="12365">MATPTPLPSCNERKAPKWDSQYKEQLPTFFDESETVAREAAIDSDDEKMKKEALRYVDAKTMCFWRSLDTFEDDMKTWKDFKKEVLSNYPGAEQLPETTTDTLKKV</sequence>
<dbReference type="Proteomes" id="UP000799118">
    <property type="component" value="Unassembled WGS sequence"/>
</dbReference>
<gene>
    <name evidence="1" type="ORF">BT96DRAFT_823673</name>
</gene>
<dbReference type="AlphaFoldDB" id="A0A6A4HGU7"/>
<feature type="non-terminal residue" evidence="1">
    <location>
        <position position="106"/>
    </location>
</feature>
<organism evidence="1 2">
    <name type="scientific">Gymnopus androsaceus JB14</name>
    <dbReference type="NCBI Taxonomy" id="1447944"/>
    <lineage>
        <taxon>Eukaryota</taxon>
        <taxon>Fungi</taxon>
        <taxon>Dikarya</taxon>
        <taxon>Basidiomycota</taxon>
        <taxon>Agaricomycotina</taxon>
        <taxon>Agaricomycetes</taxon>
        <taxon>Agaricomycetidae</taxon>
        <taxon>Agaricales</taxon>
        <taxon>Marasmiineae</taxon>
        <taxon>Omphalotaceae</taxon>
        <taxon>Gymnopus</taxon>
    </lineage>
</organism>
<accession>A0A6A4HGU7</accession>